<proteinExistence type="predicted"/>
<gene>
    <name evidence="2" type="ORF">KR76_08400</name>
</gene>
<feature type="region of interest" description="Disordered" evidence="1">
    <location>
        <begin position="366"/>
        <end position="429"/>
    </location>
</feature>
<evidence type="ECO:0000313" key="2">
    <source>
        <dbReference type="EMBL" id="AIY16786.1"/>
    </source>
</evidence>
<name>A0A0J9YH50_NOCSI</name>
<dbReference type="Proteomes" id="UP000030300">
    <property type="component" value="Chromosome"/>
</dbReference>
<keyword evidence="3" id="KW-1185">Reference proteome</keyword>
<reference evidence="2 3" key="1">
    <citation type="journal article" date="2015" name="Genome Announc.">
        <title>Complete Genome Sequence of Steroid-Transforming Nocardioides simplex VKM Ac-2033D.</title>
        <authorList>
            <person name="Shtratnikova V.Y."/>
            <person name="Schelkunov M.I."/>
            <person name="Pekov Y.A."/>
            <person name="Fokina V.V."/>
            <person name="Logacheva M.D."/>
            <person name="Sokolov S.L."/>
            <person name="Bragin E.Y."/>
            <person name="Ashapkin V.V."/>
            <person name="Donova M.V."/>
        </authorList>
    </citation>
    <scope>NUCLEOTIDE SEQUENCE [LARGE SCALE GENOMIC DNA]</scope>
    <source>
        <strain evidence="2 3">VKM Ac-2033D</strain>
    </source>
</reference>
<dbReference type="EMBL" id="CP009896">
    <property type="protein sequence ID" value="AIY16786.1"/>
    <property type="molecule type" value="Genomic_DNA"/>
</dbReference>
<feature type="region of interest" description="Disordered" evidence="1">
    <location>
        <begin position="514"/>
        <end position="571"/>
    </location>
</feature>
<organism evidence="2 3">
    <name type="scientific">Nocardioides simplex</name>
    <name type="common">Arthrobacter simplex</name>
    <dbReference type="NCBI Taxonomy" id="2045"/>
    <lineage>
        <taxon>Bacteria</taxon>
        <taxon>Bacillati</taxon>
        <taxon>Actinomycetota</taxon>
        <taxon>Actinomycetes</taxon>
        <taxon>Propionibacteriales</taxon>
        <taxon>Nocardioidaceae</taxon>
        <taxon>Pimelobacter</taxon>
    </lineage>
</organism>
<accession>A0A0J9YH50</accession>
<dbReference type="KEGG" id="psim:KR76_08400"/>
<dbReference type="eggNOG" id="ENOG5033XB9">
    <property type="taxonomic scope" value="Bacteria"/>
</dbReference>
<sequence>MQAEDLDAHAALVEGGDQRLDRPHPPPYDAALGAVDAAGDLGDEVVAGAGHAVVDELDAGGRIGGEVGRLEERPQGGGADLSPGRVGVRLDPAAEVDLQAPRQLDAELGLQQVGDAALAGLRVHPDHLVVGASEVGRVDGQVGHPPLDLGGRLAELGGAGAVLGEALADGVLVGAAEGGVDQVADVGVARVDLDAVAVLDGAADLVDVGEVDHRVDALGVQVERQGGDVDVAGPLAVAEDAALDALRAGQDGELGAGDAGAAVVVGVHRQDDAVATRQALVHVLDLVGVDVRRRDLHRGRQVEDHRALGRGVPQVRDGVAHVEDEVRLGQVEDLGRELEPYVGQPVAQLEDVARARQHQLLQRRLRVPQDDVAPGRRRRRVEVDDDRVAQPAHGLDGPRDQVAPGRREDDDRHVGRRQVGRRHEQPHEVEVGLRGRRVADLDLLVAHRHQELEEPALAGGVHRLGERLVAVAQVDRHPQGGGGEPAGGPVALGQGDIDAVVGVAVAVGRHPRGALPVPGGTDGAGRAGRAGHAEVPCRSWDGRRTPHSATRSRPHLAPPRRGRRSAVVCMA</sequence>
<dbReference type="STRING" id="2045.KR76_08400"/>
<feature type="compositionally biased region" description="Basic residues" evidence="1">
    <location>
        <begin position="550"/>
        <end position="564"/>
    </location>
</feature>
<dbReference type="AlphaFoldDB" id="A0A0J9YH50"/>
<evidence type="ECO:0000313" key="3">
    <source>
        <dbReference type="Proteomes" id="UP000030300"/>
    </source>
</evidence>
<evidence type="ECO:0000256" key="1">
    <source>
        <dbReference type="SAM" id="MobiDB-lite"/>
    </source>
</evidence>
<protein>
    <submittedName>
        <fullName evidence="2">Uncharacterized protein</fullName>
    </submittedName>
</protein>